<dbReference type="SMART" id="SM00342">
    <property type="entry name" value="HTH_ARAC"/>
    <property type="match status" value="1"/>
</dbReference>
<dbReference type="Pfam" id="PF12852">
    <property type="entry name" value="Cupin_6"/>
    <property type="match status" value="1"/>
</dbReference>
<dbReference type="InterPro" id="IPR032783">
    <property type="entry name" value="AraC_lig"/>
</dbReference>
<organism evidence="5 6">
    <name type="scientific">Paraburkholderia eburnea</name>
    <dbReference type="NCBI Taxonomy" id="1189126"/>
    <lineage>
        <taxon>Bacteria</taxon>
        <taxon>Pseudomonadati</taxon>
        <taxon>Pseudomonadota</taxon>
        <taxon>Betaproteobacteria</taxon>
        <taxon>Burkholderiales</taxon>
        <taxon>Burkholderiaceae</taxon>
        <taxon>Paraburkholderia</taxon>
    </lineage>
</organism>
<dbReference type="OrthoDB" id="9789899at2"/>
<dbReference type="GO" id="GO:0003700">
    <property type="term" value="F:DNA-binding transcription factor activity"/>
    <property type="evidence" value="ECO:0007669"/>
    <property type="project" value="InterPro"/>
</dbReference>
<dbReference type="PANTHER" id="PTHR11019:SF159">
    <property type="entry name" value="TRANSCRIPTIONAL REGULATOR-RELATED"/>
    <property type="match status" value="1"/>
</dbReference>
<reference evidence="5 6" key="1">
    <citation type="submission" date="2018-01" db="EMBL/GenBank/DDBJ databases">
        <title>Genomic Encyclopedia of Type Strains, Phase III (KMG-III): the genomes of soil and plant-associated and newly described type strains.</title>
        <authorList>
            <person name="Whitman W."/>
        </authorList>
    </citation>
    <scope>NUCLEOTIDE SEQUENCE [LARGE SCALE GENOMIC DNA]</scope>
    <source>
        <strain evidence="5 6">JCM 18070</strain>
    </source>
</reference>
<keyword evidence="6" id="KW-1185">Reference proteome</keyword>
<dbReference type="RefSeq" id="WP_103705396.1">
    <property type="nucleotide sequence ID" value="NZ_PQGA01000008.1"/>
</dbReference>
<feature type="domain" description="HTH araC/xylS-type" evidence="4">
    <location>
        <begin position="212"/>
        <end position="309"/>
    </location>
</feature>
<evidence type="ECO:0000256" key="1">
    <source>
        <dbReference type="ARBA" id="ARBA00023015"/>
    </source>
</evidence>
<dbReference type="EMBL" id="PQGA01000008">
    <property type="protein sequence ID" value="POR50720.1"/>
    <property type="molecule type" value="Genomic_DNA"/>
</dbReference>
<evidence type="ECO:0000259" key="4">
    <source>
        <dbReference type="PROSITE" id="PS01124"/>
    </source>
</evidence>
<accession>A0A2S4M7L4</accession>
<sequence length="320" mass="34634">MPPNVDAFSAWLIEGLEVTSTLFHVGQYCGAWQASTSGHRRASFHLVLHGRCWLHLPARPGRPAHSVPLAAGDAVFLLDDVTHCLSPQARPPQAGHESARHGAMTPLGTTNEPEPGSLGLACGFFEFKSGLDGLMLDLLPDYVIARHDQPALHGARQIFELIRAEAHLDPHTPSPLIARLTSLLFLYTLRALDSNVELTPCFWALLRRPAFVPLVAAIVAEPGKRWTTANMADFVHMSRARFCKQFAELCGQPPAQFLTLVRMKLAASMLSTGKSLLDAAGQVGYQSESAFAQAFKRVTGVQPGAWRRAAAGDAALAALH</sequence>
<protein>
    <submittedName>
        <fullName evidence="5">AraC family transcriptional regulator</fullName>
    </submittedName>
</protein>
<keyword evidence="3" id="KW-0804">Transcription</keyword>
<name>A0A2S4M7L4_9BURK</name>
<dbReference type="GO" id="GO:0043565">
    <property type="term" value="F:sequence-specific DNA binding"/>
    <property type="evidence" value="ECO:0007669"/>
    <property type="project" value="InterPro"/>
</dbReference>
<dbReference type="SUPFAM" id="SSF46689">
    <property type="entry name" value="Homeodomain-like"/>
    <property type="match status" value="1"/>
</dbReference>
<evidence type="ECO:0000313" key="6">
    <source>
        <dbReference type="Proteomes" id="UP000237381"/>
    </source>
</evidence>
<gene>
    <name evidence="5" type="ORF">B0G62_108212</name>
</gene>
<evidence type="ECO:0000313" key="5">
    <source>
        <dbReference type="EMBL" id="POR50720.1"/>
    </source>
</evidence>
<dbReference type="InterPro" id="IPR018060">
    <property type="entry name" value="HTH_AraC"/>
</dbReference>
<dbReference type="PROSITE" id="PS01124">
    <property type="entry name" value="HTH_ARAC_FAMILY_2"/>
    <property type="match status" value="1"/>
</dbReference>
<evidence type="ECO:0000256" key="3">
    <source>
        <dbReference type="ARBA" id="ARBA00023163"/>
    </source>
</evidence>
<keyword evidence="2" id="KW-0238">DNA-binding</keyword>
<dbReference type="InterPro" id="IPR009057">
    <property type="entry name" value="Homeodomain-like_sf"/>
</dbReference>
<keyword evidence="1" id="KW-0805">Transcription regulation</keyword>
<dbReference type="PANTHER" id="PTHR11019">
    <property type="entry name" value="HTH-TYPE TRANSCRIPTIONAL REGULATOR NIMR"/>
    <property type="match status" value="1"/>
</dbReference>
<dbReference type="Gene3D" id="1.10.10.60">
    <property type="entry name" value="Homeodomain-like"/>
    <property type="match status" value="2"/>
</dbReference>
<evidence type="ECO:0000256" key="2">
    <source>
        <dbReference type="ARBA" id="ARBA00023125"/>
    </source>
</evidence>
<dbReference type="Pfam" id="PF12833">
    <property type="entry name" value="HTH_18"/>
    <property type="match status" value="1"/>
</dbReference>
<comment type="caution">
    <text evidence="5">The sequence shown here is derived from an EMBL/GenBank/DDBJ whole genome shotgun (WGS) entry which is preliminary data.</text>
</comment>
<proteinExistence type="predicted"/>
<dbReference type="Proteomes" id="UP000237381">
    <property type="component" value="Unassembled WGS sequence"/>
</dbReference>
<dbReference type="AlphaFoldDB" id="A0A2S4M7L4"/>